<evidence type="ECO:0000313" key="2">
    <source>
        <dbReference type="Proteomes" id="UP000887565"/>
    </source>
</evidence>
<name>A0A915KV50_ROMCU</name>
<dbReference type="Pfam" id="PF04054">
    <property type="entry name" value="Not1"/>
    <property type="match status" value="1"/>
</dbReference>
<dbReference type="FunFam" id="1.25.40.800:FF:000001">
    <property type="entry name" value="CCR4-NOT transcription complex subunit 1"/>
    <property type="match status" value="1"/>
</dbReference>
<dbReference type="GO" id="GO:0017148">
    <property type="term" value="P:negative regulation of translation"/>
    <property type="evidence" value="ECO:0007669"/>
    <property type="project" value="InterPro"/>
</dbReference>
<feature type="domain" description="CCR4-Not complex component Not1 C-terminal" evidence="1">
    <location>
        <begin position="143"/>
        <end position="482"/>
    </location>
</feature>
<dbReference type="Gene3D" id="1.25.40.790">
    <property type="match status" value="1"/>
</dbReference>
<reference evidence="3" key="1">
    <citation type="submission" date="2022-11" db="UniProtKB">
        <authorList>
            <consortium name="WormBaseParasite"/>
        </authorList>
    </citation>
    <scope>IDENTIFICATION</scope>
</reference>
<sequence length="496" mass="57575">MHQHGILKSDDMIARFFRVCTEMCVDLCYRALNDQVCNQHLVRVRCFHTLDAYVLLIVLLVKHSGDGQPTTKITLLNKIVTILAGVLAQDHKVRREEFHQLPFHRIFITLFIELTANDPLLEPIHMEILTVFWYKNYLCDHLNFNQIFHAIQPRYYPGFTFAWLDIIGHRTFIGRVLVNTANNKAWSMYIQLLTDHLRFLAPFLRNIEFQKSIAMVYAGTLRILLVILHDIPELLCEYHYALCDVIPANCIQLRNLILSAYPRNMRLPDPFMPNLKVDQLAEINQLPRISVNYVQAIQPASLKNDLDNYLKNRAPVSFLSDLRSKLQISNEPGQKYNLALMNAVILYVGAQAIQAIQAKDQRPSISTIAHTAHMDIFQNFAVDLDTEGRYLFFNAVANQLRYPNSHTHYFSCTLLYLFAESNSEAIQEQITRILFERLVALRPHPWGLLITFIELIKNPYYKFWSHEFVRCAPEIENLFESIARSCMVKHNASESP</sequence>
<dbReference type="OMA" id="INGQRTH"/>
<dbReference type="GO" id="GO:0000288">
    <property type="term" value="P:nuclear-transcribed mRNA catabolic process, deadenylation-dependent decay"/>
    <property type="evidence" value="ECO:0007669"/>
    <property type="project" value="TreeGrafter"/>
</dbReference>
<dbReference type="Gene3D" id="1.25.40.800">
    <property type="match status" value="1"/>
</dbReference>
<dbReference type="GO" id="GO:0030015">
    <property type="term" value="C:CCR4-NOT core complex"/>
    <property type="evidence" value="ECO:0007669"/>
    <property type="project" value="InterPro"/>
</dbReference>
<dbReference type="PANTHER" id="PTHR13162">
    <property type="entry name" value="CCR4-NOT TRANSCRIPTION COMPLEX"/>
    <property type="match status" value="1"/>
</dbReference>
<evidence type="ECO:0000259" key="1">
    <source>
        <dbReference type="Pfam" id="PF04054"/>
    </source>
</evidence>
<dbReference type="GO" id="GO:0060090">
    <property type="term" value="F:molecular adaptor activity"/>
    <property type="evidence" value="ECO:0007669"/>
    <property type="project" value="TreeGrafter"/>
</dbReference>
<dbReference type="Proteomes" id="UP000887565">
    <property type="component" value="Unplaced"/>
</dbReference>
<organism evidence="2 3">
    <name type="scientific">Romanomermis culicivorax</name>
    <name type="common">Nematode worm</name>
    <dbReference type="NCBI Taxonomy" id="13658"/>
    <lineage>
        <taxon>Eukaryota</taxon>
        <taxon>Metazoa</taxon>
        <taxon>Ecdysozoa</taxon>
        <taxon>Nematoda</taxon>
        <taxon>Enoplea</taxon>
        <taxon>Dorylaimia</taxon>
        <taxon>Mermithida</taxon>
        <taxon>Mermithoidea</taxon>
        <taxon>Mermithidae</taxon>
        <taxon>Romanomermis</taxon>
    </lineage>
</organism>
<proteinExistence type="predicted"/>
<accession>A0A915KV50</accession>
<dbReference type="InterPro" id="IPR007196">
    <property type="entry name" value="CCR4-Not_Not1_C"/>
</dbReference>
<evidence type="ECO:0000313" key="3">
    <source>
        <dbReference type="WBParaSite" id="nRc.2.0.1.t42670-RA"/>
    </source>
</evidence>
<dbReference type="WBParaSite" id="nRc.2.0.1.t42670-RA">
    <property type="protein sequence ID" value="nRc.2.0.1.t42670-RA"/>
    <property type="gene ID" value="nRc.2.0.1.g42670"/>
</dbReference>
<dbReference type="GO" id="GO:0000932">
    <property type="term" value="C:P-body"/>
    <property type="evidence" value="ECO:0007669"/>
    <property type="project" value="TreeGrafter"/>
</dbReference>
<protein>
    <submittedName>
        <fullName evidence="3">CCR4-Not complex component Not1 C-terminal domain-containing protein</fullName>
    </submittedName>
</protein>
<dbReference type="InterPro" id="IPR040398">
    <property type="entry name" value="Not1"/>
</dbReference>
<keyword evidence="2" id="KW-1185">Reference proteome</keyword>
<dbReference type="PANTHER" id="PTHR13162:SF8">
    <property type="entry name" value="CCR4-NOT TRANSCRIPTION COMPLEX SUBUNIT 1"/>
    <property type="match status" value="1"/>
</dbReference>
<dbReference type="AlphaFoldDB" id="A0A915KV50"/>